<keyword evidence="6" id="KW-1185">Reference proteome</keyword>
<reference evidence="3 6" key="2">
    <citation type="submission" date="2021-03" db="EMBL/GenBank/DDBJ databases">
        <title>Antimicrobial resistance genes in bacteria isolated from Japanese honey, and their potential for conferring macrolide and lincosamide resistance in the American foulbrood pathogen Paenibacillus larvae.</title>
        <authorList>
            <person name="Okamoto M."/>
            <person name="Kumagai M."/>
            <person name="Kanamori H."/>
            <person name="Takamatsu D."/>
        </authorList>
    </citation>
    <scope>NUCLEOTIDE SEQUENCE [LARGE SCALE GENOMIC DNA]</scope>
    <source>
        <strain evidence="3 6">J6TS1</strain>
    </source>
</reference>
<dbReference type="Proteomes" id="UP000287296">
    <property type="component" value="Unassembled WGS sequence"/>
</dbReference>
<dbReference type="EMBL" id="QYTW02000002">
    <property type="protein sequence ID" value="RST61188.1"/>
    <property type="molecule type" value="Genomic_DNA"/>
</dbReference>
<sequence>MKKKLIKSVIIIVGILFVLLIAVGLLFRDDDKLGGFTTEEGESEFIEAYDTAMEDLPKPTKEFWIETEFGKVKVYKFLEEGTESKTPLLLLPGKSAPTPMWEPNLKDLMKDRPIYTIDLLGEPGLSVQTKSIASATDQAVWLNNVIEQLPEETIHLAGLSFGGWNAVNVTLYNSAKITSLTLIDPVYVFGSIPLKMILASIPASIPVVPKPIREKMLSYIAGGAETDDSVPIGRLIETGMRTYKSKLPLPKEIKEEQLQELKMPVLGILAEDSTMHRSEESMDVGIENLKNPLSHMLMFPNASHAINGEYPEKLAKNIVDFLQEVDRNMNK</sequence>
<keyword evidence="1" id="KW-0812">Transmembrane</keyword>
<dbReference type="InterPro" id="IPR000073">
    <property type="entry name" value="AB_hydrolase_1"/>
</dbReference>
<keyword evidence="1" id="KW-1133">Transmembrane helix</keyword>
<protein>
    <submittedName>
        <fullName evidence="4">Alpha/beta hydrolase</fullName>
    </submittedName>
</protein>
<evidence type="ECO:0000313" key="4">
    <source>
        <dbReference type="EMBL" id="RST61188.1"/>
    </source>
</evidence>
<comment type="caution">
    <text evidence="4">The sequence shown here is derived from an EMBL/GenBank/DDBJ whole genome shotgun (WGS) entry which is preliminary data.</text>
</comment>
<name>A0A429XCL4_SIMTE</name>
<feature type="domain" description="AB hydrolase-1" evidence="2">
    <location>
        <begin position="88"/>
        <end position="315"/>
    </location>
</feature>
<dbReference type="PANTHER" id="PTHR43798:SF33">
    <property type="entry name" value="HYDROLASE, PUTATIVE (AFU_ORTHOLOGUE AFUA_2G14860)-RELATED"/>
    <property type="match status" value="1"/>
</dbReference>
<dbReference type="GO" id="GO:0046464">
    <property type="term" value="P:acylglycerol catabolic process"/>
    <property type="evidence" value="ECO:0007669"/>
    <property type="project" value="TreeGrafter"/>
</dbReference>
<dbReference type="GO" id="GO:0047372">
    <property type="term" value="F:monoacylglycerol lipase activity"/>
    <property type="evidence" value="ECO:0007669"/>
    <property type="project" value="TreeGrafter"/>
</dbReference>
<dbReference type="InterPro" id="IPR029058">
    <property type="entry name" value="AB_hydrolase_fold"/>
</dbReference>
<dbReference type="PANTHER" id="PTHR43798">
    <property type="entry name" value="MONOACYLGLYCEROL LIPASE"/>
    <property type="match status" value="1"/>
</dbReference>
<dbReference type="InterPro" id="IPR050266">
    <property type="entry name" value="AB_hydrolase_sf"/>
</dbReference>
<reference evidence="4 5" key="1">
    <citation type="submission" date="2018-12" db="EMBL/GenBank/DDBJ databases">
        <authorList>
            <person name="Sun L."/>
            <person name="Chen Z."/>
        </authorList>
    </citation>
    <scope>NUCLEOTIDE SEQUENCE [LARGE SCALE GENOMIC DNA]</scope>
    <source>
        <strain evidence="4 5">LMG 29736</strain>
    </source>
</reference>
<keyword evidence="1" id="KW-0472">Membrane</keyword>
<evidence type="ECO:0000313" key="3">
    <source>
        <dbReference type="EMBL" id="GIN98061.1"/>
    </source>
</evidence>
<organism evidence="4 5">
    <name type="scientific">Siminovitchia terrae</name>
    <name type="common">Bacillus terrae</name>
    <dbReference type="NCBI Taxonomy" id="1914933"/>
    <lineage>
        <taxon>Bacteria</taxon>
        <taxon>Bacillati</taxon>
        <taxon>Bacillota</taxon>
        <taxon>Bacilli</taxon>
        <taxon>Bacillales</taxon>
        <taxon>Bacillaceae</taxon>
        <taxon>Siminovitchia</taxon>
    </lineage>
</organism>
<dbReference type="RefSeq" id="WP_120114624.1">
    <property type="nucleotide sequence ID" value="NZ_BORJ01000012.1"/>
</dbReference>
<keyword evidence="4" id="KW-0378">Hydrolase</keyword>
<dbReference type="Proteomes" id="UP000680670">
    <property type="component" value="Unassembled WGS sequence"/>
</dbReference>
<dbReference type="AlphaFoldDB" id="A0A429XCL4"/>
<proteinExistence type="predicted"/>
<feature type="transmembrane region" description="Helical" evidence="1">
    <location>
        <begin position="9"/>
        <end position="27"/>
    </location>
</feature>
<accession>A0A429XCL4</accession>
<evidence type="ECO:0000313" key="5">
    <source>
        <dbReference type="Proteomes" id="UP000287296"/>
    </source>
</evidence>
<dbReference type="OrthoDB" id="5513277at2"/>
<dbReference type="GO" id="GO:0016020">
    <property type="term" value="C:membrane"/>
    <property type="evidence" value="ECO:0007669"/>
    <property type="project" value="TreeGrafter"/>
</dbReference>
<dbReference type="SUPFAM" id="SSF53474">
    <property type="entry name" value="alpha/beta-Hydrolases"/>
    <property type="match status" value="1"/>
</dbReference>
<dbReference type="EMBL" id="BORJ01000012">
    <property type="protein sequence ID" value="GIN98061.1"/>
    <property type="molecule type" value="Genomic_DNA"/>
</dbReference>
<evidence type="ECO:0000313" key="6">
    <source>
        <dbReference type="Proteomes" id="UP000680670"/>
    </source>
</evidence>
<gene>
    <name evidence="4" type="ORF">D5F11_003840</name>
    <name evidence="3" type="ORF">J6TS1_39310</name>
</gene>
<dbReference type="Gene3D" id="3.40.50.1820">
    <property type="entry name" value="alpha/beta hydrolase"/>
    <property type="match status" value="1"/>
</dbReference>
<dbReference type="Pfam" id="PF12697">
    <property type="entry name" value="Abhydrolase_6"/>
    <property type="match status" value="1"/>
</dbReference>
<evidence type="ECO:0000256" key="1">
    <source>
        <dbReference type="SAM" id="Phobius"/>
    </source>
</evidence>
<evidence type="ECO:0000259" key="2">
    <source>
        <dbReference type="Pfam" id="PF12697"/>
    </source>
</evidence>